<dbReference type="CDD" id="cd01347">
    <property type="entry name" value="ligand_gated_channel"/>
    <property type="match status" value="1"/>
</dbReference>
<dbReference type="Proteomes" id="UP000000366">
    <property type="component" value="Chromosome"/>
</dbReference>
<evidence type="ECO:0000256" key="13">
    <source>
        <dbReference type="ARBA" id="ARBA00023237"/>
    </source>
</evidence>
<dbReference type="Gene3D" id="2.170.130.10">
    <property type="entry name" value="TonB-dependent receptor, plug domain"/>
    <property type="match status" value="1"/>
</dbReference>
<keyword evidence="7" id="KW-0732">Signal</keyword>
<evidence type="ECO:0000256" key="8">
    <source>
        <dbReference type="ARBA" id="ARBA00023004"/>
    </source>
</evidence>
<evidence type="ECO:0000256" key="12">
    <source>
        <dbReference type="ARBA" id="ARBA00023170"/>
    </source>
</evidence>
<evidence type="ECO:0000256" key="3">
    <source>
        <dbReference type="ARBA" id="ARBA00022448"/>
    </source>
</evidence>
<keyword evidence="9" id="KW-0406">Ion transport</keyword>
<evidence type="ECO:0000256" key="1">
    <source>
        <dbReference type="ARBA" id="ARBA00004571"/>
    </source>
</evidence>
<dbReference type="PANTHER" id="PTHR32552">
    <property type="entry name" value="FERRICHROME IRON RECEPTOR-RELATED"/>
    <property type="match status" value="1"/>
</dbReference>
<dbReference type="HOGENOM" id="CLU_008287_13_1_4"/>
<evidence type="ECO:0000259" key="16">
    <source>
        <dbReference type="Pfam" id="PF00593"/>
    </source>
</evidence>
<comment type="similarity">
    <text evidence="2 14 15">Belongs to the TonB-dependent receptor family.</text>
</comment>
<keyword evidence="11 14" id="KW-0472">Membrane</keyword>
<evidence type="ECO:0000256" key="9">
    <source>
        <dbReference type="ARBA" id="ARBA00023065"/>
    </source>
</evidence>
<evidence type="ECO:0000259" key="17">
    <source>
        <dbReference type="Pfam" id="PF07715"/>
    </source>
</evidence>
<dbReference type="SUPFAM" id="SSF56935">
    <property type="entry name" value="Porins"/>
    <property type="match status" value="1"/>
</dbReference>
<evidence type="ECO:0000256" key="10">
    <source>
        <dbReference type="ARBA" id="ARBA00023077"/>
    </source>
</evidence>
<comment type="subcellular location">
    <subcellularLocation>
        <location evidence="1 14">Cell outer membrane</location>
        <topology evidence="1 14">Multi-pass membrane protein</topology>
    </subcellularLocation>
</comment>
<evidence type="ECO:0000256" key="7">
    <source>
        <dbReference type="ARBA" id="ARBA00022729"/>
    </source>
</evidence>
<evidence type="ECO:0000313" key="19">
    <source>
        <dbReference type="Proteomes" id="UP000000366"/>
    </source>
</evidence>
<dbReference type="InterPro" id="IPR036942">
    <property type="entry name" value="Beta-barrel_TonB_sf"/>
</dbReference>
<sequence length="712" mass="77401">MPNDARPTPARPAAALTQLPELRTMLSRSPAVLSALVLGPCAIAQAQSPQEAQLPPIVITAERETDQVRKALTAEQAVTPGAVTLVDGEALRQRNVTSLADMLRYVPGLWAASGSTGDSSFLSSRGSNLDATNYDGNGIKLLQDGLPVTAADGNNHNRDVDPLSARYAIVARGANALTYGASTLGGAIDFITPTARDGAPNELLLNGGSHGQRQARITLGTVAGAFDALVTAEGKRSDGYRDHHRQERSGLYANAGWQLGDAVRTRFYATAIDNDQQLPGALTRDEWRANPRQAQAAALAGDYQYNVKTWRLANKTTWDIDANSSLTAGLSYEEQQLYHPIVYAPPFFSLLIDTEQRNLGGTLRYQRRIGEHDLLVGLNAGLTTVKGGNYGYEPGGAATLSTQVDNRADSLELFVMDRWQFAADWTAVYGAQAVSSRREIRNTTVSSGALRNPEDGYHSINPRVGLIHQLAPTVQLFANLSRLYEAPTLYELEDDVRGDQSTLEAMKGTVLEVGTRGTHDAGRSQWHWDVAVYYARLRDEILSRAPVPGVSLSTNVDGTVHAGVEALLGASLAIDDAGAHRVEPLLNLTVNHFRFKGDADYGNNRLPAAPTYAVRGELLYRHASGFFAGPTFDLVGRRYADFANTYTVDRYTLWGLRAGLTRDHWELYAEARNLADRNYVSLFSVQDRAESNAAILTPGEPRSVYVGARFKF</sequence>
<evidence type="ECO:0000313" key="18">
    <source>
        <dbReference type="EMBL" id="ABM96220.1"/>
    </source>
</evidence>
<keyword evidence="12 18" id="KW-0675">Receptor</keyword>
<dbReference type="AlphaFoldDB" id="A2SKY1"/>
<dbReference type="Pfam" id="PF00593">
    <property type="entry name" value="TonB_dep_Rec_b-barrel"/>
    <property type="match status" value="1"/>
</dbReference>
<evidence type="ECO:0000256" key="5">
    <source>
        <dbReference type="ARBA" id="ARBA00022496"/>
    </source>
</evidence>
<dbReference type="InterPro" id="IPR000531">
    <property type="entry name" value="Beta-barrel_TonB"/>
</dbReference>
<evidence type="ECO:0000256" key="2">
    <source>
        <dbReference type="ARBA" id="ARBA00009810"/>
    </source>
</evidence>
<evidence type="ECO:0000256" key="4">
    <source>
        <dbReference type="ARBA" id="ARBA00022452"/>
    </source>
</evidence>
<dbReference type="KEGG" id="mpt:Mpe_A3267"/>
<dbReference type="InterPro" id="IPR012910">
    <property type="entry name" value="Plug_dom"/>
</dbReference>
<keyword evidence="5" id="KW-0410">Iron transport</keyword>
<keyword evidence="8" id="KW-0408">Iron</keyword>
<evidence type="ECO:0000256" key="14">
    <source>
        <dbReference type="PROSITE-ProRule" id="PRU01360"/>
    </source>
</evidence>
<proteinExistence type="inferred from homology"/>
<keyword evidence="6 14" id="KW-0812">Transmembrane</keyword>
<name>A2SKY1_METPP</name>
<dbReference type="Gene3D" id="2.40.170.20">
    <property type="entry name" value="TonB-dependent receptor, beta-barrel domain"/>
    <property type="match status" value="1"/>
</dbReference>
<keyword evidence="19" id="KW-1185">Reference proteome</keyword>
<protein>
    <submittedName>
        <fullName evidence="18">Putative outer membrane receptor for iron transport</fullName>
    </submittedName>
</protein>
<accession>A2SKY1</accession>
<dbReference type="PANTHER" id="PTHR32552:SF68">
    <property type="entry name" value="FERRICHROME OUTER MEMBRANE TRANSPORTER_PHAGE RECEPTOR"/>
    <property type="match status" value="1"/>
</dbReference>
<dbReference type="PROSITE" id="PS52016">
    <property type="entry name" value="TONB_DEPENDENT_REC_3"/>
    <property type="match status" value="1"/>
</dbReference>
<evidence type="ECO:0000256" key="15">
    <source>
        <dbReference type="RuleBase" id="RU003357"/>
    </source>
</evidence>
<keyword evidence="3 14" id="KW-0813">Transport</keyword>
<keyword evidence="10 15" id="KW-0798">TonB box</keyword>
<dbReference type="Pfam" id="PF07715">
    <property type="entry name" value="Plug"/>
    <property type="match status" value="1"/>
</dbReference>
<gene>
    <name evidence="18" type="ordered locus">Mpe_A3267</name>
</gene>
<feature type="domain" description="TonB-dependent receptor plug" evidence="17">
    <location>
        <begin position="79"/>
        <end position="187"/>
    </location>
</feature>
<keyword evidence="13 14" id="KW-0998">Cell outer membrane</keyword>
<dbReference type="STRING" id="420662.Mpe_A3267"/>
<keyword evidence="4 14" id="KW-1134">Transmembrane beta strand</keyword>
<dbReference type="GO" id="GO:0015344">
    <property type="term" value="F:siderophore uptake transmembrane transporter activity"/>
    <property type="evidence" value="ECO:0007669"/>
    <property type="project" value="TreeGrafter"/>
</dbReference>
<evidence type="ECO:0000256" key="6">
    <source>
        <dbReference type="ARBA" id="ARBA00022692"/>
    </source>
</evidence>
<feature type="domain" description="TonB-dependent receptor-like beta-barrel" evidence="16">
    <location>
        <begin position="275"/>
        <end position="674"/>
    </location>
</feature>
<organism evidence="18 19">
    <name type="scientific">Methylibium petroleiphilum (strain ATCC BAA-1232 / LMG 22953 / PM1)</name>
    <dbReference type="NCBI Taxonomy" id="420662"/>
    <lineage>
        <taxon>Bacteria</taxon>
        <taxon>Pseudomonadati</taxon>
        <taxon>Pseudomonadota</taxon>
        <taxon>Betaproteobacteria</taxon>
        <taxon>Burkholderiales</taxon>
        <taxon>Sphaerotilaceae</taxon>
        <taxon>Methylibium</taxon>
    </lineage>
</organism>
<dbReference type="InterPro" id="IPR039426">
    <property type="entry name" value="TonB-dep_rcpt-like"/>
</dbReference>
<dbReference type="GO" id="GO:0009279">
    <property type="term" value="C:cell outer membrane"/>
    <property type="evidence" value="ECO:0007669"/>
    <property type="project" value="UniProtKB-SubCell"/>
</dbReference>
<dbReference type="InterPro" id="IPR037066">
    <property type="entry name" value="Plug_dom_sf"/>
</dbReference>
<evidence type="ECO:0000256" key="11">
    <source>
        <dbReference type="ARBA" id="ARBA00023136"/>
    </source>
</evidence>
<reference evidence="18 19" key="1">
    <citation type="journal article" date="2007" name="J. Bacteriol.">
        <title>Whole-genome analysis of the methyl tert-butyl ether-degrading beta-proteobacterium Methylibium petroleiphilum PM1.</title>
        <authorList>
            <person name="Kane S.R."/>
            <person name="Chakicherla A.Y."/>
            <person name="Chain P.S.G."/>
            <person name="Schmidt R."/>
            <person name="Shin M.W."/>
            <person name="Legler T.C."/>
            <person name="Scow K.M."/>
            <person name="Larimer F.W."/>
            <person name="Lucas S.M."/>
            <person name="Richardson P.M."/>
            <person name="Hristova K.R."/>
        </authorList>
    </citation>
    <scope>NUCLEOTIDE SEQUENCE [LARGE SCALE GENOMIC DNA]</scope>
    <source>
        <strain evidence="19">ATCC BAA-1232 / LMG 22953 / PM1</strain>
    </source>
</reference>
<dbReference type="EMBL" id="CP000555">
    <property type="protein sequence ID" value="ABM96220.1"/>
    <property type="molecule type" value="Genomic_DNA"/>
</dbReference>
<dbReference type="eggNOG" id="COG4772">
    <property type="taxonomic scope" value="Bacteria"/>
</dbReference>